<dbReference type="RefSeq" id="WP_234164684.1">
    <property type="nucleotide sequence ID" value="NZ_JAGJHN010000002.1"/>
</dbReference>
<dbReference type="InterPro" id="IPR025905">
    <property type="entry name" value="NVEALA"/>
</dbReference>
<gene>
    <name evidence="1" type="ORF">O1433_09690</name>
</gene>
<reference evidence="1" key="1">
    <citation type="submission" date="2022-12" db="EMBL/GenBank/DDBJ databases">
        <title>Development of a Multilocus Sequence Typing Scheme for Bacteroides fragilis Based on Whole Genome Sequencing Data and Clinical Application.</title>
        <authorList>
            <person name="Nielsen F.D."/>
            <person name="Justesen U.S."/>
        </authorList>
    </citation>
    <scope>NUCLEOTIDE SEQUENCE</scope>
    <source>
        <strain evidence="1">BF_AM_ODE_DK_2015_4</strain>
    </source>
</reference>
<protein>
    <submittedName>
        <fullName evidence="1">NVEALA domain-containing protein</fullName>
    </submittedName>
</protein>
<dbReference type="GeneID" id="99669964"/>
<dbReference type="Proteomes" id="UP001079672">
    <property type="component" value="Unassembled WGS sequence"/>
</dbReference>
<evidence type="ECO:0000313" key="1">
    <source>
        <dbReference type="EMBL" id="MCZ2687770.1"/>
    </source>
</evidence>
<organism evidence="1 2">
    <name type="scientific">Bacteroides fragilis</name>
    <dbReference type="NCBI Taxonomy" id="817"/>
    <lineage>
        <taxon>Bacteria</taxon>
        <taxon>Pseudomonadati</taxon>
        <taxon>Bacteroidota</taxon>
        <taxon>Bacteroidia</taxon>
        <taxon>Bacteroidales</taxon>
        <taxon>Bacteroidaceae</taxon>
        <taxon>Bacteroides</taxon>
    </lineage>
</organism>
<dbReference type="Pfam" id="PF14055">
    <property type="entry name" value="NVEALA"/>
    <property type="match status" value="1"/>
</dbReference>
<accession>A0A9Q4P8P9</accession>
<evidence type="ECO:0000313" key="2">
    <source>
        <dbReference type="Proteomes" id="UP001079672"/>
    </source>
</evidence>
<dbReference type="EMBL" id="JAPTZU010000004">
    <property type="protein sequence ID" value="MCZ2687770.1"/>
    <property type="molecule type" value="Genomic_DNA"/>
</dbReference>
<proteinExistence type="predicted"/>
<sequence length="78" mass="8782">MKKLKVTSVVLVLFSIAVVSYWKSTHVKEISNSLMLENMEALAQGEEGFNYICYGIGSIECPIAYAKVEGYYMYNSLD</sequence>
<dbReference type="AlphaFoldDB" id="A0A9Q4P8P9"/>
<comment type="caution">
    <text evidence="1">The sequence shown here is derived from an EMBL/GenBank/DDBJ whole genome shotgun (WGS) entry which is preliminary data.</text>
</comment>
<name>A0A9Q4P8P9_BACFG</name>